<dbReference type="Gene3D" id="1.10.10.60">
    <property type="entry name" value="Homeodomain-like"/>
    <property type="match status" value="1"/>
</dbReference>
<sequence length="41" mass="4781">MTTDDVAYLLGYSEVSSFSRAFKKWTGKTISEYREEIQKQS</sequence>
<evidence type="ECO:0000256" key="3">
    <source>
        <dbReference type="ARBA" id="ARBA00023163"/>
    </source>
</evidence>
<dbReference type="InterPro" id="IPR018060">
    <property type="entry name" value="HTH_AraC"/>
</dbReference>
<evidence type="ECO:0000313" key="5">
    <source>
        <dbReference type="EMBL" id="KGM37311.1"/>
    </source>
</evidence>
<evidence type="ECO:0000313" key="6">
    <source>
        <dbReference type="Proteomes" id="UP000030019"/>
    </source>
</evidence>
<dbReference type="Proteomes" id="UP000030019">
    <property type="component" value="Unassembled WGS sequence"/>
</dbReference>
<dbReference type="GO" id="GO:0003700">
    <property type="term" value="F:DNA-binding transcription factor activity"/>
    <property type="evidence" value="ECO:0007669"/>
    <property type="project" value="InterPro"/>
</dbReference>
<gene>
    <name evidence="5" type="ORF">SSIN_0874</name>
</gene>
<evidence type="ECO:0000256" key="2">
    <source>
        <dbReference type="ARBA" id="ARBA00023125"/>
    </source>
</evidence>
<dbReference type="PRINTS" id="PR00032">
    <property type="entry name" value="HTHARAC"/>
</dbReference>
<accession>A0A0A0DF31</accession>
<dbReference type="PROSITE" id="PS01124">
    <property type="entry name" value="HTH_ARAC_FAMILY_2"/>
    <property type="match status" value="1"/>
</dbReference>
<dbReference type="PANTHER" id="PTHR47894:SF1">
    <property type="entry name" value="HTH-TYPE TRANSCRIPTIONAL REGULATOR VQSM"/>
    <property type="match status" value="1"/>
</dbReference>
<evidence type="ECO:0000256" key="1">
    <source>
        <dbReference type="ARBA" id="ARBA00023015"/>
    </source>
</evidence>
<dbReference type="GO" id="GO:0000976">
    <property type="term" value="F:transcription cis-regulatory region binding"/>
    <property type="evidence" value="ECO:0007669"/>
    <property type="project" value="TreeGrafter"/>
</dbReference>
<keyword evidence="2" id="KW-0238">DNA-binding</keyword>
<dbReference type="AlphaFoldDB" id="A0A0A0DF31"/>
<keyword evidence="6" id="KW-1185">Reference proteome</keyword>
<dbReference type="InterPro" id="IPR009057">
    <property type="entry name" value="Homeodomain-like_sf"/>
</dbReference>
<dbReference type="SUPFAM" id="SSF46689">
    <property type="entry name" value="Homeodomain-like"/>
    <property type="match status" value="1"/>
</dbReference>
<dbReference type="GO" id="GO:0005829">
    <property type="term" value="C:cytosol"/>
    <property type="evidence" value="ECO:0007669"/>
    <property type="project" value="TreeGrafter"/>
</dbReference>
<protein>
    <submittedName>
        <fullName evidence="5">Transcriptional regulator</fullName>
    </submittedName>
</protein>
<dbReference type="InterPro" id="IPR020449">
    <property type="entry name" value="Tscrpt_reg_AraC-type_HTH"/>
</dbReference>
<keyword evidence="1" id="KW-0805">Transcription regulation</keyword>
<name>A0A0A0DF31_9STRE</name>
<evidence type="ECO:0000259" key="4">
    <source>
        <dbReference type="PROSITE" id="PS01124"/>
    </source>
</evidence>
<organism evidence="5 6">
    <name type="scientific">Streptococcus sinensis</name>
    <dbReference type="NCBI Taxonomy" id="176090"/>
    <lineage>
        <taxon>Bacteria</taxon>
        <taxon>Bacillati</taxon>
        <taxon>Bacillota</taxon>
        <taxon>Bacilli</taxon>
        <taxon>Lactobacillales</taxon>
        <taxon>Streptococcaceae</taxon>
        <taxon>Streptococcus</taxon>
    </lineage>
</organism>
<comment type="caution">
    <text evidence="5">The sequence shown here is derived from an EMBL/GenBank/DDBJ whole genome shotgun (WGS) entry which is preliminary data.</text>
</comment>
<dbReference type="Pfam" id="PF12833">
    <property type="entry name" value="HTH_18"/>
    <property type="match status" value="1"/>
</dbReference>
<proteinExistence type="predicted"/>
<dbReference type="STRING" id="176090.SSIN_0874"/>
<reference evidence="5 6" key="1">
    <citation type="submission" date="2014-06" db="EMBL/GenBank/DDBJ databases">
        <authorList>
            <person name="Teng J.L."/>
            <person name="Huang Y."/>
            <person name="Tse H."/>
            <person name="Lau S.K."/>
            <person name="Woo P.C."/>
        </authorList>
    </citation>
    <scope>NUCLEOTIDE SEQUENCE [LARGE SCALE GENOMIC DNA]</scope>
    <source>
        <strain evidence="5 6">HKU4</strain>
    </source>
</reference>
<keyword evidence="3" id="KW-0804">Transcription</keyword>
<feature type="domain" description="HTH araC/xylS-type" evidence="4">
    <location>
        <begin position="1"/>
        <end position="36"/>
    </location>
</feature>
<dbReference type="PANTHER" id="PTHR47894">
    <property type="entry name" value="HTH-TYPE TRANSCRIPTIONAL REGULATOR GADX"/>
    <property type="match status" value="1"/>
</dbReference>
<dbReference type="PATRIC" id="fig|176090.4.peg.865"/>
<dbReference type="EMBL" id="JPEN01000057">
    <property type="protein sequence ID" value="KGM37311.1"/>
    <property type="molecule type" value="Genomic_DNA"/>
</dbReference>